<dbReference type="InterPro" id="IPR001279">
    <property type="entry name" value="Metallo-B-lactamas"/>
</dbReference>
<dbReference type="Pfam" id="PF00753">
    <property type="entry name" value="Lactamase_B"/>
    <property type="match status" value="1"/>
</dbReference>
<organism evidence="2 3">
    <name type="scientific">Mycobacterium colombiense</name>
    <dbReference type="NCBI Taxonomy" id="339268"/>
    <lineage>
        <taxon>Bacteria</taxon>
        <taxon>Bacillati</taxon>
        <taxon>Actinomycetota</taxon>
        <taxon>Actinomycetes</taxon>
        <taxon>Mycobacteriales</taxon>
        <taxon>Mycobacteriaceae</taxon>
        <taxon>Mycobacterium</taxon>
        <taxon>Mycobacterium avium complex (MAC)</taxon>
    </lineage>
</organism>
<dbReference type="PANTHER" id="PTHR43223:SF2">
    <property type="entry name" value="METALLO-BETA-LACTAMASE DOMAIN-CONTAINING PROTEIN"/>
    <property type="match status" value="1"/>
</dbReference>
<dbReference type="AlphaFoldDB" id="A0A1A2YJ73"/>
<evidence type="ECO:0000259" key="1">
    <source>
        <dbReference type="SMART" id="SM00849"/>
    </source>
</evidence>
<protein>
    <submittedName>
        <fullName evidence="2">MBL fold metallo-hydrolase</fullName>
    </submittedName>
</protein>
<dbReference type="InterPro" id="IPR029228">
    <property type="entry name" value="Alkyl_sulf_dimr"/>
</dbReference>
<dbReference type="GO" id="GO:0016787">
    <property type="term" value="F:hydrolase activity"/>
    <property type="evidence" value="ECO:0007669"/>
    <property type="project" value="UniProtKB-KW"/>
</dbReference>
<dbReference type="RefSeq" id="WP_065030494.1">
    <property type="nucleotide sequence ID" value="NZ_LZKI01000162.1"/>
</dbReference>
<evidence type="ECO:0000313" key="3">
    <source>
        <dbReference type="Proteomes" id="UP000091846"/>
    </source>
</evidence>
<name>A0A1A2YJ73_9MYCO</name>
<dbReference type="InterPro" id="IPR038536">
    <property type="entry name" value="Alkyl/aryl-sulf_dimr_sf"/>
</dbReference>
<comment type="caution">
    <text evidence="2">The sequence shown here is derived from an EMBL/GenBank/DDBJ whole genome shotgun (WGS) entry which is preliminary data.</text>
</comment>
<accession>A0A1A2YJ73</accession>
<dbReference type="SMART" id="SM00849">
    <property type="entry name" value="Lactamase_B"/>
    <property type="match status" value="1"/>
</dbReference>
<sequence>MSTPESAFEPIYRSRPGADALAPATAPQAIEVAPHVWESPGLSNAYLLPTDDGRVIINTGMGFESPVHRANFDAVDDSPTRYIIITQGHYDHVGGLDVLRDSDTQVIARANWRQWRDDNERLATFRARNSAFAYADTLATGYAAIQNRIGTKDLPAQASPTADIEVDDTLTLAVGGRTFEMLATPGGETTDSMVVWMPEEKICFCGNTFGPIFGHIPNFVTMRGDRYRDALTAIASVERVRDLEPDILITGHFDTITGADRIHAELTRLRDAIAYVHDHTVAGMNAGKDVYTLMREITLPPELEVGQGYGKVSWDVRAIWENYTGWFHHRSTTELYAVNPSEMHSDIVELAGAKALLTRAEGHLAAHRPVQAIYLAEPVLTQEPDNGHAKDVLKAAHEQLLAPSVNFWERAWLTKQIASFS</sequence>
<proteinExistence type="predicted"/>
<dbReference type="Proteomes" id="UP000091846">
    <property type="component" value="Unassembled WGS sequence"/>
</dbReference>
<gene>
    <name evidence="2" type="ORF">A5708_07120</name>
</gene>
<reference evidence="2 3" key="1">
    <citation type="submission" date="2016-06" db="EMBL/GenBank/DDBJ databases">
        <authorList>
            <person name="Kjaerup R.B."/>
            <person name="Dalgaard T.S."/>
            <person name="Juul-Madsen H.R."/>
        </authorList>
    </citation>
    <scope>NUCLEOTIDE SEQUENCE [LARGE SCALE GENOMIC DNA]</scope>
    <source>
        <strain evidence="2 3">E1334</strain>
    </source>
</reference>
<dbReference type="Gene3D" id="1.25.40.880">
    <property type="entry name" value="Alkyl sulfatase, dimerisation domain"/>
    <property type="match status" value="1"/>
</dbReference>
<dbReference type="Gene3D" id="3.60.15.30">
    <property type="entry name" value="Metallo-beta-lactamase domain"/>
    <property type="match status" value="1"/>
</dbReference>
<dbReference type="SUPFAM" id="SSF56281">
    <property type="entry name" value="Metallo-hydrolase/oxidoreductase"/>
    <property type="match status" value="1"/>
</dbReference>
<dbReference type="InterPro" id="IPR052195">
    <property type="entry name" value="Bact_Alkyl/Aryl-Sulfatase"/>
</dbReference>
<dbReference type="PANTHER" id="PTHR43223">
    <property type="entry name" value="ALKYL/ARYL-SULFATASE"/>
    <property type="match status" value="1"/>
</dbReference>
<dbReference type="Pfam" id="PF14863">
    <property type="entry name" value="Alkyl_sulf_dimr"/>
    <property type="match status" value="1"/>
</dbReference>
<keyword evidence="2" id="KW-0378">Hydrolase</keyword>
<feature type="domain" description="Metallo-beta-lactamase" evidence="1">
    <location>
        <begin position="42"/>
        <end position="252"/>
    </location>
</feature>
<dbReference type="OrthoDB" id="5240502at2"/>
<evidence type="ECO:0000313" key="2">
    <source>
        <dbReference type="EMBL" id="OBI37061.1"/>
    </source>
</evidence>
<dbReference type="InterPro" id="IPR036866">
    <property type="entry name" value="RibonucZ/Hydroxyglut_hydro"/>
</dbReference>
<dbReference type="GO" id="GO:0046983">
    <property type="term" value="F:protein dimerization activity"/>
    <property type="evidence" value="ECO:0007669"/>
    <property type="project" value="InterPro"/>
</dbReference>
<dbReference type="EMBL" id="LZKI01000162">
    <property type="protein sequence ID" value="OBI37061.1"/>
    <property type="molecule type" value="Genomic_DNA"/>
</dbReference>